<dbReference type="PANTHER" id="PTHR11176:SF57">
    <property type="entry name" value="PROTEIN BOULE"/>
    <property type="match status" value="1"/>
</dbReference>
<dbReference type="PROSITE" id="PS50102">
    <property type="entry name" value="RRM"/>
    <property type="match status" value="1"/>
</dbReference>
<dbReference type="Gene3D" id="3.30.70.330">
    <property type="match status" value="1"/>
</dbReference>
<dbReference type="PANTHER" id="PTHR11176">
    <property type="entry name" value="BOULE-RELATED"/>
    <property type="match status" value="1"/>
</dbReference>
<reference evidence="12" key="1">
    <citation type="submission" date="2017-10" db="EMBL/GenBank/DDBJ databases">
        <title>Rapid genome shrinkage in a self-fertile nematode reveals novel sperm competition proteins.</title>
        <authorList>
            <person name="Yin D."/>
            <person name="Schwarz E.M."/>
            <person name="Thomas C.G."/>
            <person name="Felde R.L."/>
            <person name="Korf I.F."/>
            <person name="Cutter A.D."/>
            <person name="Schartner C.M."/>
            <person name="Ralston E.J."/>
            <person name="Meyer B.J."/>
            <person name="Haag E.S."/>
        </authorList>
    </citation>
    <scope>NUCLEOTIDE SEQUENCE [LARGE SCALE GENOMIC DNA]</scope>
    <source>
        <strain evidence="12">JU1422</strain>
    </source>
</reference>
<evidence type="ECO:0000313" key="11">
    <source>
        <dbReference type="EMBL" id="PIC46800.1"/>
    </source>
</evidence>
<sequence length="241" mass="27042">MYTIVYLISRFCDNWIIMSPLQRYQKDQNNNSQHHHQQQQQDPSSQPPQPMISYLPPTPPPHPTAPMQLYPTGAAAIIPAPPTYELIPNRIFVGGFPVSTTESELRDHFERFYPVKDVKMVKSLDGHSKGYGFITFETEDQAEKIRHLNPKQLEFRNRKLNLGPAIRKMSANAFPPGYAMVPTTPGAFGYALPPSPGPYSSPGPYAGYSPYATAPSVFVYPPAYQYPSSYTQQYDANAGHC</sequence>
<organism evidence="11 12">
    <name type="scientific">Caenorhabditis nigoni</name>
    <dbReference type="NCBI Taxonomy" id="1611254"/>
    <lineage>
        <taxon>Eukaryota</taxon>
        <taxon>Metazoa</taxon>
        <taxon>Ecdysozoa</taxon>
        <taxon>Nematoda</taxon>
        <taxon>Chromadorea</taxon>
        <taxon>Rhabditida</taxon>
        <taxon>Rhabditina</taxon>
        <taxon>Rhabditomorpha</taxon>
        <taxon>Rhabditoidea</taxon>
        <taxon>Rhabditidae</taxon>
        <taxon>Peloderinae</taxon>
        <taxon>Caenorhabditis</taxon>
    </lineage>
</organism>
<dbReference type="InterPro" id="IPR034988">
    <property type="entry name" value="DAZ_BOULE_RRM"/>
</dbReference>
<dbReference type="GO" id="GO:0008494">
    <property type="term" value="F:translation activator activity"/>
    <property type="evidence" value="ECO:0007669"/>
    <property type="project" value="TreeGrafter"/>
</dbReference>
<accession>A0A2G5V4X8</accession>
<evidence type="ECO:0000256" key="5">
    <source>
        <dbReference type="ARBA" id="ARBA00022845"/>
    </source>
</evidence>
<comment type="caution">
    <text evidence="11">The sequence shown here is derived from an EMBL/GenBank/DDBJ whole genome shotgun (WGS) entry which is preliminary data.</text>
</comment>
<evidence type="ECO:0000313" key="12">
    <source>
        <dbReference type="Proteomes" id="UP000230233"/>
    </source>
</evidence>
<dbReference type="SUPFAM" id="SSF54928">
    <property type="entry name" value="RNA-binding domain, RBD"/>
    <property type="match status" value="1"/>
</dbReference>
<evidence type="ECO:0000256" key="7">
    <source>
        <dbReference type="ARBA" id="ARBA00022884"/>
    </source>
</evidence>
<feature type="compositionally biased region" description="Pro residues" evidence="9">
    <location>
        <begin position="45"/>
        <end position="64"/>
    </location>
</feature>
<dbReference type="SMART" id="SM00360">
    <property type="entry name" value="RRM"/>
    <property type="match status" value="1"/>
</dbReference>
<dbReference type="STRING" id="1611254.A0A2G5V4X8"/>
<dbReference type="GO" id="GO:0007283">
    <property type="term" value="P:spermatogenesis"/>
    <property type="evidence" value="ECO:0007669"/>
    <property type="project" value="UniProtKB-KW"/>
</dbReference>
<keyword evidence="3" id="KW-0963">Cytoplasm</keyword>
<dbReference type="GO" id="GO:0030154">
    <property type="term" value="P:cell differentiation"/>
    <property type="evidence" value="ECO:0007669"/>
    <property type="project" value="UniProtKB-KW"/>
</dbReference>
<evidence type="ECO:0000256" key="9">
    <source>
        <dbReference type="SAM" id="MobiDB-lite"/>
    </source>
</evidence>
<dbReference type="FunFam" id="3.30.70.330:FF:000167">
    <property type="entry name" value="protein boule-like isoform X1"/>
    <property type="match status" value="1"/>
</dbReference>
<dbReference type="GO" id="GO:0005737">
    <property type="term" value="C:cytoplasm"/>
    <property type="evidence" value="ECO:0007669"/>
    <property type="project" value="UniProtKB-SubCell"/>
</dbReference>
<dbReference type="InterPro" id="IPR012677">
    <property type="entry name" value="Nucleotide-bd_a/b_plait_sf"/>
</dbReference>
<gene>
    <name evidence="11" type="primary">Cni-daz-1</name>
    <name evidence="11" type="synonym">Cnig_chr_II.g6377</name>
    <name evidence="11" type="ORF">B9Z55_006377</name>
</gene>
<evidence type="ECO:0000256" key="4">
    <source>
        <dbReference type="ARBA" id="ARBA00022782"/>
    </source>
</evidence>
<dbReference type="InterPro" id="IPR035979">
    <property type="entry name" value="RBD_domain_sf"/>
</dbReference>
<dbReference type="Pfam" id="PF00076">
    <property type="entry name" value="RRM_1"/>
    <property type="match status" value="1"/>
</dbReference>
<dbReference type="GO" id="GO:0051321">
    <property type="term" value="P:meiotic cell cycle"/>
    <property type="evidence" value="ECO:0007669"/>
    <property type="project" value="UniProtKB-ARBA"/>
</dbReference>
<evidence type="ECO:0000256" key="2">
    <source>
        <dbReference type="ARBA" id="ARBA00022473"/>
    </source>
</evidence>
<evidence type="ECO:0000256" key="3">
    <source>
        <dbReference type="ARBA" id="ARBA00022490"/>
    </source>
</evidence>
<dbReference type="AlphaFoldDB" id="A0A2G5V4X8"/>
<keyword evidence="5" id="KW-0810">Translation regulation</keyword>
<evidence type="ECO:0000256" key="6">
    <source>
        <dbReference type="ARBA" id="ARBA00022871"/>
    </source>
</evidence>
<evidence type="ECO:0000256" key="1">
    <source>
        <dbReference type="ARBA" id="ARBA00004496"/>
    </source>
</evidence>
<evidence type="ECO:0000259" key="10">
    <source>
        <dbReference type="PROSITE" id="PS50102"/>
    </source>
</evidence>
<keyword evidence="7 8" id="KW-0694">RNA-binding</keyword>
<dbReference type="GO" id="GO:0045948">
    <property type="term" value="P:positive regulation of translational initiation"/>
    <property type="evidence" value="ECO:0007669"/>
    <property type="project" value="TreeGrafter"/>
</dbReference>
<dbReference type="OrthoDB" id="762982at2759"/>
<keyword evidence="2" id="KW-0217">Developmental protein</keyword>
<feature type="domain" description="RRM" evidence="10">
    <location>
        <begin position="89"/>
        <end position="167"/>
    </location>
</feature>
<keyword evidence="6" id="KW-0744">Spermatogenesis</keyword>
<dbReference type="Proteomes" id="UP000230233">
    <property type="component" value="Chromosome II"/>
</dbReference>
<dbReference type="CDD" id="cd12412">
    <property type="entry name" value="RRM_DAZL_BOULE"/>
    <property type="match status" value="1"/>
</dbReference>
<feature type="compositionally biased region" description="Low complexity" evidence="9">
    <location>
        <begin position="27"/>
        <end position="44"/>
    </location>
</feature>
<evidence type="ECO:0000256" key="8">
    <source>
        <dbReference type="PROSITE-ProRule" id="PRU00176"/>
    </source>
</evidence>
<dbReference type="GO" id="GO:0003730">
    <property type="term" value="F:mRNA 3'-UTR binding"/>
    <property type="evidence" value="ECO:0007669"/>
    <property type="project" value="TreeGrafter"/>
</dbReference>
<dbReference type="GO" id="GO:0070935">
    <property type="term" value="P:3'-UTR-mediated mRNA stabilization"/>
    <property type="evidence" value="ECO:0007669"/>
    <property type="project" value="TreeGrafter"/>
</dbReference>
<dbReference type="InterPro" id="IPR000504">
    <property type="entry name" value="RRM_dom"/>
</dbReference>
<keyword evidence="12" id="KW-1185">Reference proteome</keyword>
<comment type="subcellular location">
    <subcellularLocation>
        <location evidence="1">Cytoplasm</location>
    </subcellularLocation>
</comment>
<protein>
    <recommendedName>
        <fullName evidence="10">RRM domain-containing protein</fullName>
    </recommendedName>
</protein>
<dbReference type="EMBL" id="PDUG01000002">
    <property type="protein sequence ID" value="PIC46800.1"/>
    <property type="molecule type" value="Genomic_DNA"/>
</dbReference>
<keyword evidence="4" id="KW-0221">Differentiation</keyword>
<feature type="region of interest" description="Disordered" evidence="9">
    <location>
        <begin position="27"/>
        <end position="68"/>
    </location>
</feature>
<name>A0A2G5V4X8_9PELO</name>
<proteinExistence type="predicted"/>